<evidence type="ECO:0000256" key="1">
    <source>
        <dbReference type="SAM" id="Phobius"/>
    </source>
</evidence>
<evidence type="ECO:0000313" key="4">
    <source>
        <dbReference type="Proteomes" id="UP001595755"/>
    </source>
</evidence>
<keyword evidence="4" id="KW-1185">Reference proteome</keyword>
<feature type="domain" description="Nucleoside transporter/FeoB GTPase Gate" evidence="2">
    <location>
        <begin position="55"/>
        <end position="155"/>
    </location>
</feature>
<protein>
    <submittedName>
        <fullName evidence="3">Nucleoside recognition domain-containing protein</fullName>
    </submittedName>
</protein>
<dbReference type="EMBL" id="JBHSED010000015">
    <property type="protein sequence ID" value="MFC4303842.1"/>
    <property type="molecule type" value="Genomic_DNA"/>
</dbReference>
<feature type="transmembrane region" description="Helical" evidence="1">
    <location>
        <begin position="233"/>
        <end position="254"/>
    </location>
</feature>
<organism evidence="3 4">
    <name type="scientific">Cohnella boryungensis</name>
    <dbReference type="NCBI Taxonomy" id="768479"/>
    <lineage>
        <taxon>Bacteria</taxon>
        <taxon>Bacillati</taxon>
        <taxon>Bacillota</taxon>
        <taxon>Bacilli</taxon>
        <taxon>Bacillales</taxon>
        <taxon>Paenibacillaceae</taxon>
        <taxon>Cohnella</taxon>
    </lineage>
</organism>
<reference evidence="4" key="1">
    <citation type="journal article" date="2019" name="Int. J. Syst. Evol. Microbiol.">
        <title>The Global Catalogue of Microorganisms (GCM) 10K type strain sequencing project: providing services to taxonomists for standard genome sequencing and annotation.</title>
        <authorList>
            <consortium name="The Broad Institute Genomics Platform"/>
            <consortium name="The Broad Institute Genome Sequencing Center for Infectious Disease"/>
            <person name="Wu L."/>
            <person name="Ma J."/>
        </authorList>
    </citation>
    <scope>NUCLEOTIDE SEQUENCE [LARGE SCALE GENOMIC DNA]</scope>
    <source>
        <strain evidence="4">CGMCC 4.1641</strain>
    </source>
</reference>
<keyword evidence="1" id="KW-0812">Transmembrane</keyword>
<sequence length="424" mass="44244">MKSIESTSGIPPRPFALAGGLILGGTAILLSGLALGNAEGALSASLRGIGVWWEVLFPALFPFFVLSELLLGFGIVHFAGALLDPFMRPLFRLPGIGGFIVSMGFVSGYPVGARLTSRLMEQKLLTRGQGERLVAMTTTSDPIFLIGAVCIGFFGSLQPAPIIAVAHYSGALLIGLASRFGKSSVDIAPDAPNVPPSGGAGRLRFAISAMHKARLDDGRPLGVLLQQALQSSLALMMIVGGLVVFFSAALELLVNGGIVSALNGWMSQALPLLHLSANLSPAFMNGAFEVTLGAKAAALSEGSPLMDRAAVAAFVLSWAGFSVHAQVAGLMSGTAWRYWPFARARLVHGLLAMLLVYALWPLLGPTPSDAAILSAWALPFASDAGHPLLWKMTFAWPLLLFAGAIALLVAAGTIAIGLRKLRSL</sequence>
<dbReference type="RefSeq" id="WP_378126718.1">
    <property type="nucleotide sequence ID" value="NZ_JBHSED010000015.1"/>
</dbReference>
<gene>
    <name evidence="3" type="ORF">ACFO1S_10340</name>
</gene>
<proteinExistence type="predicted"/>
<name>A0ABV8SA39_9BACL</name>
<feature type="transmembrane region" description="Helical" evidence="1">
    <location>
        <begin position="309"/>
        <end position="330"/>
    </location>
</feature>
<feature type="transmembrane region" description="Helical" evidence="1">
    <location>
        <begin position="394"/>
        <end position="418"/>
    </location>
</feature>
<feature type="transmembrane region" description="Helical" evidence="1">
    <location>
        <begin position="91"/>
        <end position="112"/>
    </location>
</feature>
<feature type="transmembrane region" description="Helical" evidence="1">
    <location>
        <begin position="15"/>
        <end position="35"/>
    </location>
</feature>
<accession>A0ABV8SA39</accession>
<feature type="transmembrane region" description="Helical" evidence="1">
    <location>
        <begin position="133"/>
        <end position="154"/>
    </location>
</feature>
<keyword evidence="1" id="KW-0472">Membrane</keyword>
<evidence type="ECO:0000313" key="3">
    <source>
        <dbReference type="EMBL" id="MFC4303842.1"/>
    </source>
</evidence>
<evidence type="ECO:0000259" key="2">
    <source>
        <dbReference type="Pfam" id="PF07670"/>
    </source>
</evidence>
<keyword evidence="1" id="KW-1133">Transmembrane helix</keyword>
<dbReference type="InterPro" id="IPR011642">
    <property type="entry name" value="Gate_dom"/>
</dbReference>
<feature type="transmembrane region" description="Helical" evidence="1">
    <location>
        <begin position="342"/>
        <end position="360"/>
    </location>
</feature>
<dbReference type="Proteomes" id="UP001595755">
    <property type="component" value="Unassembled WGS sequence"/>
</dbReference>
<comment type="caution">
    <text evidence="3">The sequence shown here is derived from an EMBL/GenBank/DDBJ whole genome shotgun (WGS) entry which is preliminary data.</text>
</comment>
<dbReference type="Pfam" id="PF07670">
    <property type="entry name" value="Gate"/>
    <property type="match status" value="1"/>
</dbReference>
<feature type="transmembrane region" description="Helical" evidence="1">
    <location>
        <begin position="55"/>
        <end position="79"/>
    </location>
</feature>